<accession>A0A455SZY7</accession>
<gene>
    <name evidence="1" type="ORF">KTC_64560</name>
</gene>
<proteinExistence type="predicted"/>
<reference evidence="1" key="1">
    <citation type="submission" date="2018-12" db="EMBL/GenBank/DDBJ databases">
        <title>Novel natural products biosynthetic potential of the class Ktedonobacteria.</title>
        <authorList>
            <person name="Zheng Y."/>
            <person name="Saitou A."/>
            <person name="Wang C.M."/>
            <person name="Toyoda A."/>
            <person name="Minakuchi Y."/>
            <person name="Sekiguchi Y."/>
            <person name="Ueda K."/>
            <person name="Takano H."/>
            <person name="Sakai Y."/>
            <person name="Yokota A."/>
            <person name="Yabe S."/>
        </authorList>
    </citation>
    <scope>NUCLEOTIDE SEQUENCE</scope>
    <source>
        <strain evidence="1">COM3</strain>
    </source>
</reference>
<dbReference type="EMBL" id="AP019376">
    <property type="protein sequence ID" value="BBH91705.1"/>
    <property type="molecule type" value="Genomic_DNA"/>
</dbReference>
<dbReference type="AlphaFoldDB" id="A0A455SZY7"/>
<protein>
    <submittedName>
        <fullName evidence="1">Uncharacterized protein</fullName>
    </submittedName>
</protein>
<sequence length="72" mass="8772">MMSIPYCYSRSLWYPCDERKFLIICNANNIAFIDSKRNQRQSNAKKELKLSIKRTEKMMIRQIEIKTYLYKD</sequence>
<organism evidence="1">
    <name type="scientific">Thermosporothrix sp. COM3</name>
    <dbReference type="NCBI Taxonomy" id="2490863"/>
    <lineage>
        <taxon>Bacteria</taxon>
        <taxon>Bacillati</taxon>
        <taxon>Chloroflexota</taxon>
        <taxon>Ktedonobacteria</taxon>
        <taxon>Ktedonobacterales</taxon>
        <taxon>Thermosporotrichaceae</taxon>
        <taxon>Thermosporothrix</taxon>
    </lineage>
</organism>
<evidence type="ECO:0000313" key="1">
    <source>
        <dbReference type="EMBL" id="BBH91705.1"/>
    </source>
</evidence>
<name>A0A455SZY7_9CHLR</name>